<reference evidence="1 2" key="1">
    <citation type="journal article" date="2019" name="Environ. Microbiol.">
        <title>Species interactions and distinct microbial communities in high Arctic permafrost affected cryosols are associated with the CH4 and CO2 gas fluxes.</title>
        <authorList>
            <person name="Altshuler I."/>
            <person name="Hamel J."/>
            <person name="Turney S."/>
            <person name="Magnuson E."/>
            <person name="Levesque R."/>
            <person name="Greer C."/>
            <person name="Whyte L.G."/>
        </authorList>
    </citation>
    <scope>NUCLEOTIDE SEQUENCE [LARGE SCALE GENOMIC DNA]</scope>
    <source>
        <strain evidence="1 2">S5.1</strain>
    </source>
</reference>
<organism evidence="1 2">
    <name type="scientific">Sphingomonas oligophenolica</name>
    <dbReference type="NCBI Taxonomy" id="301154"/>
    <lineage>
        <taxon>Bacteria</taxon>
        <taxon>Pseudomonadati</taxon>
        <taxon>Pseudomonadota</taxon>
        <taxon>Alphaproteobacteria</taxon>
        <taxon>Sphingomonadales</taxon>
        <taxon>Sphingomonadaceae</taxon>
        <taxon>Sphingomonas</taxon>
    </lineage>
</organism>
<dbReference type="AlphaFoldDB" id="A0A502CKB9"/>
<dbReference type="RefSeq" id="WP_140869920.1">
    <property type="nucleotide sequence ID" value="NZ_RCZK01000004.1"/>
</dbReference>
<name>A0A502CKB9_9SPHN</name>
<evidence type="ECO:0000313" key="1">
    <source>
        <dbReference type="EMBL" id="TPG13182.1"/>
    </source>
</evidence>
<gene>
    <name evidence="1" type="ORF">EAH84_07215</name>
</gene>
<accession>A0A502CKB9</accession>
<dbReference type="EMBL" id="RCZK01000004">
    <property type="protein sequence ID" value="TPG13182.1"/>
    <property type="molecule type" value="Genomic_DNA"/>
</dbReference>
<proteinExistence type="predicted"/>
<evidence type="ECO:0000313" key="2">
    <source>
        <dbReference type="Proteomes" id="UP000318413"/>
    </source>
</evidence>
<sequence>MPDRLFDDAHAFLIAATDMGARLQCYRATLCLIDSIPAAEIDRLTGFLHAFAIEFLTLRKSGRPASVIKALPDRLVAALRAQHEAQEDMLAARQGLDADDDVGAKVHAFYDFVIATLLPGAPIADRDPRDRGHAEHRRTFATMADEVEAFAAIIGLDDITIPNRVVDPSFDILIDRLAGFWRDWTFTDATAAAKTGCPNYRSPFAEFVSTFWGAIDRTPPSNSSISRSIDRLNRAHHSFCPKIRGDKDGLPPGLR</sequence>
<comment type="caution">
    <text evidence="1">The sequence shown here is derived from an EMBL/GenBank/DDBJ whole genome shotgun (WGS) entry which is preliminary data.</text>
</comment>
<dbReference type="Proteomes" id="UP000318413">
    <property type="component" value="Unassembled WGS sequence"/>
</dbReference>
<keyword evidence="2" id="KW-1185">Reference proteome</keyword>
<protein>
    <submittedName>
        <fullName evidence="1">Uncharacterized protein</fullName>
    </submittedName>
</protein>